<dbReference type="Proteomes" id="UP000885621">
    <property type="component" value="Unassembled WGS sequence"/>
</dbReference>
<protein>
    <submittedName>
        <fullName evidence="2">Cytochrome C biogenesis protein</fullName>
    </submittedName>
</protein>
<dbReference type="EMBL" id="DSFC01000055">
    <property type="protein sequence ID" value="HEV08961.1"/>
    <property type="molecule type" value="Genomic_DNA"/>
</dbReference>
<keyword evidence="1" id="KW-0812">Transmembrane</keyword>
<reference evidence="2" key="1">
    <citation type="journal article" date="2020" name="mSystems">
        <title>Genome- and Community-Level Interaction Insights into Carbon Utilization and Element Cycling Functions of Hydrothermarchaeota in Hydrothermal Sediment.</title>
        <authorList>
            <person name="Zhou Z."/>
            <person name="Liu Y."/>
            <person name="Xu W."/>
            <person name="Pan J."/>
            <person name="Luo Z.H."/>
            <person name="Li M."/>
        </authorList>
    </citation>
    <scope>NUCLEOTIDE SEQUENCE [LARGE SCALE GENOMIC DNA]</scope>
    <source>
        <strain evidence="2">SpSt-1257</strain>
    </source>
</reference>
<feature type="transmembrane region" description="Helical" evidence="1">
    <location>
        <begin position="6"/>
        <end position="25"/>
    </location>
</feature>
<proteinExistence type="predicted"/>
<gene>
    <name evidence="2" type="ORF">ENO34_01020</name>
</gene>
<evidence type="ECO:0000256" key="1">
    <source>
        <dbReference type="SAM" id="Phobius"/>
    </source>
</evidence>
<sequence>MSKILLILPILLYFASSISFWIYLFTRNSKIQKLGHS</sequence>
<feature type="non-terminal residue" evidence="2">
    <location>
        <position position="37"/>
    </location>
</feature>
<keyword evidence="1" id="KW-0472">Membrane</keyword>
<accession>A0A832DRH9</accession>
<comment type="caution">
    <text evidence="2">The sequence shown here is derived from an EMBL/GenBank/DDBJ whole genome shotgun (WGS) entry which is preliminary data.</text>
</comment>
<evidence type="ECO:0000313" key="2">
    <source>
        <dbReference type="EMBL" id="HEV08961.1"/>
    </source>
</evidence>
<keyword evidence="1" id="KW-1133">Transmembrane helix</keyword>
<dbReference type="AlphaFoldDB" id="A0A832DRH9"/>
<organism evidence="2">
    <name type="scientific">Sulfurihydrogenibium azorense</name>
    <dbReference type="NCBI Taxonomy" id="309806"/>
    <lineage>
        <taxon>Bacteria</taxon>
        <taxon>Pseudomonadati</taxon>
        <taxon>Aquificota</taxon>
        <taxon>Aquificia</taxon>
        <taxon>Aquificales</taxon>
        <taxon>Hydrogenothermaceae</taxon>
        <taxon>Sulfurihydrogenibium</taxon>
    </lineage>
</organism>
<name>A0A832DRH9_9AQUI</name>